<dbReference type="SUPFAM" id="SSF52402">
    <property type="entry name" value="Adenine nucleotide alpha hydrolases-like"/>
    <property type="match status" value="1"/>
</dbReference>
<proteinExistence type="predicted"/>
<keyword evidence="2" id="KW-0547">Nucleotide-binding</keyword>
<dbReference type="RefSeq" id="WP_080022777.1">
    <property type="nucleotide sequence ID" value="NZ_LTAY01000037.1"/>
</dbReference>
<feature type="domain" description="Diphthamide synthase" evidence="1">
    <location>
        <begin position="6"/>
        <end position="214"/>
    </location>
</feature>
<gene>
    <name evidence="2" type="ORF">CLTHE_16010</name>
</gene>
<dbReference type="InterPro" id="IPR002761">
    <property type="entry name" value="Diphthami_syn_dom"/>
</dbReference>
<dbReference type="NCBIfam" id="TIGR00290">
    <property type="entry name" value="MJ0570_dom"/>
    <property type="match status" value="1"/>
</dbReference>
<dbReference type="Pfam" id="PF01902">
    <property type="entry name" value="Diphthami_syn_2"/>
    <property type="match status" value="1"/>
</dbReference>
<dbReference type="GO" id="GO:0017178">
    <property type="term" value="F:diphthine-ammonia ligase activity"/>
    <property type="evidence" value="ECO:0007669"/>
    <property type="project" value="TreeGrafter"/>
</dbReference>
<comment type="caution">
    <text evidence="2">The sequence shown here is derived from an EMBL/GenBank/DDBJ whole genome shotgun (WGS) entry which is preliminary data.</text>
</comment>
<dbReference type="EMBL" id="LTAY01000037">
    <property type="protein sequence ID" value="OPX48029.1"/>
    <property type="molecule type" value="Genomic_DNA"/>
</dbReference>
<dbReference type="InterPro" id="IPR030662">
    <property type="entry name" value="DPH6/MJ0570"/>
</dbReference>
<dbReference type="OrthoDB" id="3572539at2"/>
<dbReference type="GO" id="GO:0017183">
    <property type="term" value="P:protein histidyl modification to diphthamide"/>
    <property type="evidence" value="ECO:0007669"/>
    <property type="project" value="TreeGrafter"/>
</dbReference>
<sequence>MSKNFIMAYSCGKDSTLALYRMIERGYKPVCILVTTGDGEDSWFHGINKSLVKKVSESLGIDLLFANCSVEKYEENFVSALKEARDKYDAKICAFGDIDIELHRKWDLDMCKKAEIEGILPLWNEDREKLTLEFIKSGFKAVIKKVRLDILNEDFLGKILDEDLIIDIKKAGSDVCGENGEYHTFVFDGPIFKEKVQFNVIEKKTNEKYGEITIN</sequence>
<dbReference type="PANTHER" id="PTHR12196:SF2">
    <property type="entry name" value="DIPHTHINE--AMMONIA LIGASE"/>
    <property type="match status" value="1"/>
</dbReference>
<keyword evidence="2" id="KW-0067">ATP-binding</keyword>
<dbReference type="GO" id="GO:0005524">
    <property type="term" value="F:ATP binding"/>
    <property type="evidence" value="ECO:0007669"/>
    <property type="project" value="UniProtKB-KW"/>
</dbReference>
<dbReference type="CDD" id="cd01994">
    <property type="entry name" value="AANH_PF0828-like"/>
    <property type="match status" value="1"/>
</dbReference>
<organism evidence="2 3">
    <name type="scientific">Clostridium thermobutyricum DSM 4928</name>
    <dbReference type="NCBI Taxonomy" id="1121339"/>
    <lineage>
        <taxon>Bacteria</taxon>
        <taxon>Bacillati</taxon>
        <taxon>Bacillota</taxon>
        <taxon>Clostridia</taxon>
        <taxon>Eubacteriales</taxon>
        <taxon>Clostridiaceae</taxon>
        <taxon>Clostridium</taxon>
    </lineage>
</organism>
<evidence type="ECO:0000313" key="3">
    <source>
        <dbReference type="Proteomes" id="UP000191448"/>
    </source>
</evidence>
<evidence type="ECO:0000313" key="2">
    <source>
        <dbReference type="EMBL" id="OPX48029.1"/>
    </source>
</evidence>
<accession>A0A1V4SVM7</accession>
<dbReference type="InterPro" id="IPR014729">
    <property type="entry name" value="Rossmann-like_a/b/a_fold"/>
</dbReference>
<dbReference type="Proteomes" id="UP000191448">
    <property type="component" value="Unassembled WGS sequence"/>
</dbReference>
<name>A0A1V4SVM7_9CLOT</name>
<dbReference type="Gene3D" id="3.90.1490.10">
    <property type="entry name" value="putative n-type atp pyrophosphatase, domain 2"/>
    <property type="match status" value="1"/>
</dbReference>
<protein>
    <submittedName>
        <fullName evidence="2">ATP-binding region</fullName>
    </submittedName>
</protein>
<dbReference type="AlphaFoldDB" id="A0A1V4SVM7"/>
<dbReference type="Gene3D" id="3.40.50.620">
    <property type="entry name" value="HUPs"/>
    <property type="match status" value="1"/>
</dbReference>
<dbReference type="PANTHER" id="PTHR12196">
    <property type="entry name" value="DOMAIN OF UNKNOWN FUNCTION 71 DUF71 -CONTAINING PROTEIN"/>
    <property type="match status" value="1"/>
</dbReference>
<reference evidence="2 3" key="1">
    <citation type="submission" date="2016-02" db="EMBL/GenBank/DDBJ databases">
        <title>Genome sequence of Clostridium thermobutyricum DSM 4928.</title>
        <authorList>
            <person name="Poehlein A."/>
            <person name="Daniel R."/>
        </authorList>
    </citation>
    <scope>NUCLEOTIDE SEQUENCE [LARGE SCALE GENOMIC DNA]</scope>
    <source>
        <strain evidence="2 3">DSM 4928</strain>
    </source>
</reference>
<evidence type="ECO:0000259" key="1">
    <source>
        <dbReference type="Pfam" id="PF01902"/>
    </source>
</evidence>